<dbReference type="eggNOG" id="COG0564">
    <property type="taxonomic scope" value="Bacteria"/>
</dbReference>
<dbReference type="GO" id="GO:0009982">
    <property type="term" value="F:pseudouridine synthase activity"/>
    <property type="evidence" value="ECO:0007669"/>
    <property type="project" value="InterPro"/>
</dbReference>
<dbReference type="GO" id="GO:0000455">
    <property type="term" value="P:enzyme-directed rRNA pseudouridine synthesis"/>
    <property type="evidence" value="ECO:0007669"/>
    <property type="project" value="TreeGrafter"/>
</dbReference>
<dbReference type="GO" id="GO:0003723">
    <property type="term" value="F:RNA binding"/>
    <property type="evidence" value="ECO:0007669"/>
    <property type="project" value="InterPro"/>
</dbReference>
<feature type="domain" description="Pseudouridine synthase RsuA/RluA-like" evidence="1">
    <location>
        <begin position="88"/>
        <end position="234"/>
    </location>
</feature>
<dbReference type="PANTHER" id="PTHR21600:SF84">
    <property type="entry name" value="PSEUDOURIDINE SYNTHASE RSUA_RLUA-LIKE DOMAIN-CONTAINING PROTEIN"/>
    <property type="match status" value="1"/>
</dbReference>
<keyword evidence="3" id="KW-1185">Reference proteome</keyword>
<dbReference type="RefSeq" id="WP_034213753.1">
    <property type="nucleotide sequence ID" value="NZ_AVCK01000034.1"/>
</dbReference>
<dbReference type="AlphaFoldDB" id="A0A091AYM1"/>
<gene>
    <name evidence="2" type="ORF">N787_13590</name>
</gene>
<dbReference type="InterPro" id="IPR006145">
    <property type="entry name" value="PsdUridine_synth_RsuA/RluA"/>
</dbReference>
<accession>A0A091AYM1</accession>
<dbReference type="PATRIC" id="fig|1384056.3.peg.2065"/>
<dbReference type="InterPro" id="IPR006224">
    <property type="entry name" value="PsdUridine_synth_RluA-like_CS"/>
</dbReference>
<dbReference type="PANTHER" id="PTHR21600">
    <property type="entry name" value="MITOCHONDRIAL RNA PSEUDOURIDINE SYNTHASE"/>
    <property type="match status" value="1"/>
</dbReference>
<dbReference type="Gene3D" id="3.30.2350.10">
    <property type="entry name" value="Pseudouridine synthase"/>
    <property type="match status" value="1"/>
</dbReference>
<evidence type="ECO:0000259" key="1">
    <source>
        <dbReference type="Pfam" id="PF00849"/>
    </source>
</evidence>
<organism evidence="2 3">
    <name type="scientific">Arenimonas metalli CF5-1</name>
    <dbReference type="NCBI Taxonomy" id="1384056"/>
    <lineage>
        <taxon>Bacteria</taxon>
        <taxon>Pseudomonadati</taxon>
        <taxon>Pseudomonadota</taxon>
        <taxon>Gammaproteobacteria</taxon>
        <taxon>Lysobacterales</taxon>
        <taxon>Lysobacteraceae</taxon>
        <taxon>Arenimonas</taxon>
    </lineage>
</organism>
<evidence type="ECO:0000313" key="2">
    <source>
        <dbReference type="EMBL" id="KFN44382.1"/>
    </source>
</evidence>
<dbReference type="GO" id="GO:0140098">
    <property type="term" value="F:catalytic activity, acting on RNA"/>
    <property type="evidence" value="ECO:0007669"/>
    <property type="project" value="UniProtKB-ARBA"/>
</dbReference>
<reference evidence="2 3" key="1">
    <citation type="submission" date="2013-09" db="EMBL/GenBank/DDBJ databases">
        <title>Genome sequencing of Arenimonas metalli.</title>
        <authorList>
            <person name="Chen F."/>
            <person name="Wang G."/>
        </authorList>
    </citation>
    <scope>NUCLEOTIDE SEQUENCE [LARGE SCALE GENOMIC DNA]</scope>
    <source>
        <strain evidence="2 3">CF5-1</strain>
    </source>
</reference>
<dbReference type="EMBL" id="AVCK01000034">
    <property type="protein sequence ID" value="KFN44382.1"/>
    <property type="molecule type" value="Genomic_DNA"/>
</dbReference>
<dbReference type="OrthoDB" id="9807829at2"/>
<dbReference type="SUPFAM" id="SSF55120">
    <property type="entry name" value="Pseudouridine synthase"/>
    <property type="match status" value="1"/>
</dbReference>
<dbReference type="InterPro" id="IPR020103">
    <property type="entry name" value="PsdUridine_synth_cat_dom_sf"/>
</dbReference>
<protein>
    <recommendedName>
        <fullName evidence="1">Pseudouridine synthase RsuA/RluA-like domain-containing protein</fullName>
    </recommendedName>
</protein>
<name>A0A091AYM1_9GAMM</name>
<comment type="caution">
    <text evidence="2">The sequence shown here is derived from an EMBL/GenBank/DDBJ whole genome shotgun (WGS) entry which is preliminary data.</text>
</comment>
<dbReference type="STRING" id="1384056.N787_13590"/>
<dbReference type="InterPro" id="IPR050188">
    <property type="entry name" value="RluA_PseudoU_synthase"/>
</dbReference>
<dbReference type="PROSITE" id="PS01129">
    <property type="entry name" value="PSI_RLU"/>
    <property type="match status" value="1"/>
</dbReference>
<proteinExistence type="predicted"/>
<sequence length="286" mass="32413">MDDEPTSRLQLPPGPWATVLDALCDRFPAVDRAQWLDRMQRGRVRDARGEPLDASTPHRTGMELTYSREVADEVPVPFEETLVHEDAHLVVADKPHFLPVTPAGRYLEHTLLRRLQRRLGAPDLVPLHRIDRGTAGLVLFSRDPGSRAAYQALFRERRIDKHYEALAPALPGVAFPQVRRSRIEAGEPFFRMRETDGAPNSETRIDVIGRGDATWRYALQPVTGRKHQLRLHLAGLGAPIVGDPLYPVLDESPEDFARPLKLLAKRLVFTDPLSGRRREFQSLREL</sequence>
<evidence type="ECO:0000313" key="3">
    <source>
        <dbReference type="Proteomes" id="UP000029393"/>
    </source>
</evidence>
<dbReference type="Proteomes" id="UP000029393">
    <property type="component" value="Unassembled WGS sequence"/>
</dbReference>
<dbReference type="Pfam" id="PF00849">
    <property type="entry name" value="PseudoU_synth_2"/>
    <property type="match status" value="1"/>
</dbReference>